<dbReference type="EMBL" id="CP046147">
    <property type="protein sequence ID" value="WFG38864.1"/>
    <property type="molecule type" value="Genomic_DNA"/>
</dbReference>
<sequence>MDDSTQLWEKLVETQIHFGAGTRNEVSNVVGNRKTLIVTTEGTISRKTLDNFFAPSDNRVVNVFGGVKSHSSLDDIESAAISLRNENYDCLLAIGGGTAIDTAKCFSILLNDRRPFRQVLTDTDISNATPIIAIPTTSGSGSEVTPFATVWDYQQKTKYSLATPLVRPEAAFIDPELLLSLPERTTISSGLDTVSHALESIWNRNATSETVQVATRALKLALDNLAKAVDQPNDLSTRTLMCEASMLAGIAISHTRTALAHSISYPLTAHLGLDHGIACSVTLPSILMFNYETDDGRLERLVTDLEYASIDALRRTLIDLFRSLDISRYLNRHSFSMSNLKSLQEKMVSPSRSDNNMREVDADSIGWILADTVEILAILES</sequence>
<dbReference type="GO" id="GO:0046872">
    <property type="term" value="F:metal ion binding"/>
    <property type="evidence" value="ECO:0007669"/>
    <property type="project" value="InterPro"/>
</dbReference>
<feature type="domain" description="Alcohol dehydrogenase iron-type/glycerol dehydrogenase GldA" evidence="2">
    <location>
        <begin position="14"/>
        <end position="175"/>
    </location>
</feature>
<feature type="domain" description="Fe-containing alcohol dehydrogenase-like C-terminal" evidence="3">
    <location>
        <begin position="186"/>
        <end position="371"/>
    </location>
</feature>
<dbReference type="GO" id="GO:0017000">
    <property type="term" value="P:antibiotic biosynthetic process"/>
    <property type="evidence" value="ECO:0007669"/>
    <property type="project" value="InterPro"/>
</dbReference>
<evidence type="ECO:0000313" key="4">
    <source>
        <dbReference type="EMBL" id="MDG0866422.1"/>
    </source>
</evidence>
<protein>
    <submittedName>
        <fullName evidence="5">Iron-containing alcohol dehydrogenase</fullName>
    </submittedName>
</protein>
<name>A0AAJ5ZEX6_9CHLR</name>
<dbReference type="GO" id="GO:0004022">
    <property type="term" value="F:alcohol dehydrogenase (NAD+) activity"/>
    <property type="evidence" value="ECO:0007669"/>
    <property type="project" value="TreeGrafter"/>
</dbReference>
<dbReference type="PANTHER" id="PTHR11496:SF103">
    <property type="entry name" value="DEHYDROGENASE, PUTATIVE-RELATED"/>
    <property type="match status" value="1"/>
</dbReference>
<keyword evidence="6" id="KW-1185">Reference proteome</keyword>
<accession>A0AAJ5ZEX6</accession>
<reference evidence="6" key="3">
    <citation type="submission" date="2023-06" db="EMBL/GenBank/DDBJ databases">
        <title>Pangenomics reveal diversification of enzyme families and niche specialization in globally abundant SAR202 bacteria.</title>
        <authorList>
            <person name="Saw J.H.W."/>
        </authorList>
    </citation>
    <scope>NUCLEOTIDE SEQUENCE [LARGE SCALE GENOMIC DNA]</scope>
    <source>
        <strain evidence="6">JH1073</strain>
    </source>
</reference>
<evidence type="ECO:0000313" key="6">
    <source>
        <dbReference type="Proteomes" id="UP001219901"/>
    </source>
</evidence>
<dbReference type="InterPro" id="IPR056798">
    <property type="entry name" value="ADH_Fe_C"/>
</dbReference>
<dbReference type="InterPro" id="IPR001670">
    <property type="entry name" value="ADH_Fe/GldA"/>
</dbReference>
<evidence type="ECO:0000256" key="1">
    <source>
        <dbReference type="ARBA" id="ARBA00023002"/>
    </source>
</evidence>
<dbReference type="PROSITE" id="PS00913">
    <property type="entry name" value="ADH_IRON_1"/>
    <property type="match status" value="1"/>
</dbReference>
<dbReference type="Gene3D" id="3.40.50.1970">
    <property type="match status" value="1"/>
</dbReference>
<dbReference type="Pfam" id="PF25137">
    <property type="entry name" value="ADH_Fe_C"/>
    <property type="match status" value="1"/>
</dbReference>
<dbReference type="CDD" id="cd08182">
    <property type="entry name" value="HEPD"/>
    <property type="match status" value="1"/>
</dbReference>
<proteinExistence type="predicted"/>
<dbReference type="EMBL" id="WMBE01000001">
    <property type="protein sequence ID" value="MDG0866422.1"/>
    <property type="molecule type" value="Genomic_DNA"/>
</dbReference>
<dbReference type="AlphaFoldDB" id="A0AAJ5ZEX6"/>
<dbReference type="Proteomes" id="UP001321249">
    <property type="component" value="Unassembled WGS sequence"/>
</dbReference>
<dbReference type="SUPFAM" id="SSF56796">
    <property type="entry name" value="Dehydroquinate synthase-like"/>
    <property type="match status" value="1"/>
</dbReference>
<evidence type="ECO:0000313" key="5">
    <source>
        <dbReference type="EMBL" id="WFG38864.1"/>
    </source>
</evidence>
<dbReference type="FunFam" id="3.40.50.1970:FF:000003">
    <property type="entry name" value="Alcohol dehydrogenase, iron-containing"/>
    <property type="match status" value="1"/>
</dbReference>
<dbReference type="Proteomes" id="UP001219901">
    <property type="component" value="Chromosome"/>
</dbReference>
<dbReference type="InterPro" id="IPR018211">
    <property type="entry name" value="ADH_Fe_CS"/>
</dbReference>
<evidence type="ECO:0000259" key="3">
    <source>
        <dbReference type="Pfam" id="PF25137"/>
    </source>
</evidence>
<gene>
    <name evidence="4" type="ORF">GKO46_04965</name>
    <name evidence="5" type="ORF">GKO48_04295</name>
</gene>
<evidence type="ECO:0000259" key="2">
    <source>
        <dbReference type="Pfam" id="PF00465"/>
    </source>
</evidence>
<keyword evidence="1" id="KW-0560">Oxidoreductase</keyword>
<dbReference type="Pfam" id="PF00465">
    <property type="entry name" value="Fe-ADH"/>
    <property type="match status" value="1"/>
</dbReference>
<organism evidence="5 6">
    <name type="scientific">Candidatus Lucifugimonas marina</name>
    <dbReference type="NCBI Taxonomy" id="3038979"/>
    <lineage>
        <taxon>Bacteria</taxon>
        <taxon>Bacillati</taxon>
        <taxon>Chloroflexota</taxon>
        <taxon>Dehalococcoidia</taxon>
        <taxon>SAR202 cluster</taxon>
        <taxon>Candidatus Lucifugimonadales</taxon>
        <taxon>Candidatus Lucifugimonadaceae</taxon>
        <taxon>Candidatus Lucifugimonas</taxon>
    </lineage>
</organism>
<dbReference type="PANTHER" id="PTHR11496">
    <property type="entry name" value="ALCOHOL DEHYDROGENASE"/>
    <property type="match status" value="1"/>
</dbReference>
<dbReference type="InterPro" id="IPR035873">
    <property type="entry name" value="PhpC"/>
</dbReference>
<evidence type="ECO:0000313" key="7">
    <source>
        <dbReference type="Proteomes" id="UP001321249"/>
    </source>
</evidence>
<reference evidence="5" key="2">
    <citation type="journal article" date="2023" name="Nat. Commun.">
        <title>Cultivation of marine bacteria of the SAR202 clade.</title>
        <authorList>
            <person name="Lim Y."/>
            <person name="Seo J.H."/>
            <person name="Giovannoni S.J."/>
            <person name="Kang I."/>
            <person name="Cho J.C."/>
        </authorList>
    </citation>
    <scope>NUCLEOTIDE SEQUENCE</scope>
    <source>
        <strain evidence="5">JH1073</strain>
    </source>
</reference>
<dbReference type="RefSeq" id="WP_342822144.1">
    <property type="nucleotide sequence ID" value="NZ_CP046146.1"/>
</dbReference>
<reference evidence="6 7" key="1">
    <citation type="submission" date="2019-11" db="EMBL/GenBank/DDBJ databases">
        <authorList>
            <person name="Cho J.-C."/>
        </authorList>
    </citation>
    <scope>NUCLEOTIDE SEQUENCE [LARGE SCALE GENOMIC DNA]</scope>
    <source>
        <strain evidence="5 6">JH1073</strain>
        <strain evidence="4 7">JH702</strain>
    </source>
</reference>
<dbReference type="InterPro" id="IPR039697">
    <property type="entry name" value="Alcohol_dehydrogenase_Fe"/>
</dbReference>
<dbReference type="Gene3D" id="1.20.1090.10">
    <property type="entry name" value="Dehydroquinate synthase-like - alpha domain"/>
    <property type="match status" value="1"/>
</dbReference>